<feature type="domain" description="AMP-dependent synthetase/ligase" evidence="3">
    <location>
        <begin position="11"/>
        <end position="353"/>
    </location>
</feature>
<sequence>MNLSEYLLKHQYSDRIAVKYKEQAITYRHLNQKCYALSEILTQETSELIGLFIPNSINYVIGYYGILYAGKIIVSFNTQLTENEVLDIMTESQTQAIVTLSEYREKFQNLEKQMHIIYIDELPLEISTMPSEIVLENQGDGNQGAIIFPTSGTTGDSKLVMHSHNHLAESIVAFREYIPMTEEDISLIIVPLCAAFINVQQLLFNICIGLTSIMYDGKIRINKFFNIVDTEKVTSCAMVPSLLKSIATSYDPMRHQIASLECVLIGGEKIDEETFNLIKEKIQPTKMLQLYGMSEAAAICHKKYDDWDHKGESVGKAFKNVQIKIVDDQGKSLPNNVPGEIIIKSPYIMLGYYGREGALSEDGWFRTGDIGEMDEEGYVWIKGRKKNVIISGGRNIFPEEVEFIIQKHEMISEIKVYAEVSKSVGEIVVAEVVIAPGKVFDLQVLLDYCKGVLASYKTPKKFYCVDSIEKTASNKIKRR</sequence>
<dbReference type="RefSeq" id="WP_013658834.1">
    <property type="nucleotide sequence ID" value="NC_015275.1"/>
</dbReference>
<reference evidence="5 6" key="1">
    <citation type="journal article" date="2011" name="J. Bacteriol.">
        <title>Complete genome sequence of the cellulose-degrading bacterium Cellulosilyticum lentocellum.</title>
        <authorList>
            <consortium name="US DOE Joint Genome Institute"/>
            <person name="Miller D.A."/>
            <person name="Suen G."/>
            <person name="Bruce D."/>
            <person name="Copeland A."/>
            <person name="Cheng J.F."/>
            <person name="Detter C."/>
            <person name="Goodwin L.A."/>
            <person name="Han C.S."/>
            <person name="Hauser L.J."/>
            <person name="Land M.L."/>
            <person name="Lapidus A."/>
            <person name="Lucas S."/>
            <person name="Meincke L."/>
            <person name="Pitluck S."/>
            <person name="Tapia R."/>
            <person name="Teshima H."/>
            <person name="Woyke T."/>
            <person name="Fox B.G."/>
            <person name="Angert E.R."/>
            <person name="Currie C.R."/>
        </authorList>
    </citation>
    <scope>NUCLEOTIDE SEQUENCE [LARGE SCALE GENOMIC DNA]</scope>
    <source>
        <strain evidence="6">ATCC 49066 / DSM 5427 / NCIMB 11756 / RHM5</strain>
    </source>
</reference>
<dbReference type="HOGENOM" id="CLU_000022_59_0_9"/>
<name>F2JJG5_CELLD</name>
<dbReference type="InterPro" id="IPR025110">
    <property type="entry name" value="AMP-bd_C"/>
</dbReference>
<dbReference type="Pfam" id="PF00501">
    <property type="entry name" value="AMP-binding"/>
    <property type="match status" value="1"/>
</dbReference>
<evidence type="ECO:0000256" key="2">
    <source>
        <dbReference type="ARBA" id="ARBA00022598"/>
    </source>
</evidence>
<dbReference type="GO" id="GO:0008756">
    <property type="term" value="F:o-succinylbenzoate-CoA ligase activity"/>
    <property type="evidence" value="ECO:0007669"/>
    <property type="project" value="UniProtKB-EC"/>
</dbReference>
<dbReference type="InterPro" id="IPR045851">
    <property type="entry name" value="AMP-bd_C_sf"/>
</dbReference>
<proteinExistence type="inferred from homology"/>
<dbReference type="AlphaFoldDB" id="F2JJG5"/>
<dbReference type="InterPro" id="IPR020845">
    <property type="entry name" value="AMP-binding_CS"/>
</dbReference>
<evidence type="ECO:0000259" key="3">
    <source>
        <dbReference type="Pfam" id="PF00501"/>
    </source>
</evidence>
<evidence type="ECO:0000256" key="1">
    <source>
        <dbReference type="ARBA" id="ARBA00006432"/>
    </source>
</evidence>
<dbReference type="KEGG" id="cle:Clole_3880"/>
<dbReference type="PROSITE" id="PS00455">
    <property type="entry name" value="AMP_BINDING"/>
    <property type="match status" value="1"/>
</dbReference>
<dbReference type="PANTHER" id="PTHR43201:SF5">
    <property type="entry name" value="MEDIUM-CHAIN ACYL-COA LIGASE ACSF2, MITOCHONDRIAL"/>
    <property type="match status" value="1"/>
</dbReference>
<keyword evidence="6" id="KW-1185">Reference proteome</keyword>
<dbReference type="GO" id="GO:0031956">
    <property type="term" value="F:medium-chain fatty acid-CoA ligase activity"/>
    <property type="evidence" value="ECO:0007669"/>
    <property type="project" value="TreeGrafter"/>
</dbReference>
<dbReference type="EC" id="6.2.1.26" evidence="5"/>
<dbReference type="STRING" id="642492.Clole_3880"/>
<dbReference type="Gene3D" id="3.30.300.30">
    <property type="match status" value="1"/>
</dbReference>
<dbReference type="PANTHER" id="PTHR43201">
    <property type="entry name" value="ACYL-COA SYNTHETASE"/>
    <property type="match status" value="1"/>
</dbReference>
<protein>
    <submittedName>
        <fullName evidence="5">O-succinylbenzoate--CoA ligase</fullName>
        <ecNumber evidence="5">6.2.1.26</ecNumber>
    </submittedName>
</protein>
<dbReference type="EMBL" id="CP002582">
    <property type="protein sequence ID" value="ADZ85560.1"/>
    <property type="molecule type" value="Genomic_DNA"/>
</dbReference>
<dbReference type="CDD" id="cd04433">
    <property type="entry name" value="AFD_class_I"/>
    <property type="match status" value="1"/>
</dbReference>
<organism evidence="5 6">
    <name type="scientific">Cellulosilyticum lentocellum (strain ATCC 49066 / DSM 5427 / NCIMB 11756 / RHM5)</name>
    <name type="common">Clostridium lentocellum</name>
    <dbReference type="NCBI Taxonomy" id="642492"/>
    <lineage>
        <taxon>Bacteria</taxon>
        <taxon>Bacillati</taxon>
        <taxon>Bacillota</taxon>
        <taxon>Clostridia</taxon>
        <taxon>Lachnospirales</taxon>
        <taxon>Cellulosilyticaceae</taxon>
        <taxon>Cellulosilyticum</taxon>
    </lineage>
</organism>
<evidence type="ECO:0000259" key="4">
    <source>
        <dbReference type="Pfam" id="PF13193"/>
    </source>
</evidence>
<keyword evidence="2 5" id="KW-0436">Ligase</keyword>
<dbReference type="Proteomes" id="UP000008467">
    <property type="component" value="Chromosome"/>
</dbReference>
<evidence type="ECO:0000313" key="5">
    <source>
        <dbReference type="EMBL" id="ADZ85560.1"/>
    </source>
</evidence>
<evidence type="ECO:0000313" key="6">
    <source>
        <dbReference type="Proteomes" id="UP000008467"/>
    </source>
</evidence>
<dbReference type="Pfam" id="PF13193">
    <property type="entry name" value="AMP-binding_C"/>
    <property type="match status" value="1"/>
</dbReference>
<dbReference type="InterPro" id="IPR042099">
    <property type="entry name" value="ANL_N_sf"/>
</dbReference>
<dbReference type="eggNOG" id="COG0318">
    <property type="taxonomic scope" value="Bacteria"/>
</dbReference>
<dbReference type="Gene3D" id="3.40.50.12780">
    <property type="entry name" value="N-terminal domain of ligase-like"/>
    <property type="match status" value="1"/>
</dbReference>
<gene>
    <name evidence="5" type="ordered locus">Clole_3880</name>
</gene>
<comment type="similarity">
    <text evidence="1">Belongs to the ATP-dependent AMP-binding enzyme family.</text>
</comment>
<feature type="domain" description="AMP-binding enzyme C-terminal" evidence="4">
    <location>
        <begin position="400"/>
        <end position="475"/>
    </location>
</feature>
<dbReference type="InterPro" id="IPR000873">
    <property type="entry name" value="AMP-dep_synth/lig_dom"/>
</dbReference>
<accession>F2JJG5</accession>
<dbReference type="SUPFAM" id="SSF56801">
    <property type="entry name" value="Acetyl-CoA synthetase-like"/>
    <property type="match status" value="1"/>
</dbReference>
<dbReference type="GO" id="GO:0006631">
    <property type="term" value="P:fatty acid metabolic process"/>
    <property type="evidence" value="ECO:0007669"/>
    <property type="project" value="TreeGrafter"/>
</dbReference>